<dbReference type="InterPro" id="IPR023214">
    <property type="entry name" value="HAD_sf"/>
</dbReference>
<evidence type="ECO:0000313" key="12">
    <source>
        <dbReference type="RefSeq" id="XP_031551253.1"/>
    </source>
</evidence>
<dbReference type="RefSeq" id="XP_031551253.1">
    <property type="nucleotide sequence ID" value="XM_031695393.1"/>
</dbReference>
<name>A0A6P8H6Z0_ACTTE</name>
<dbReference type="InterPro" id="IPR036412">
    <property type="entry name" value="HAD-like_sf"/>
</dbReference>
<evidence type="ECO:0000256" key="6">
    <source>
        <dbReference type="PIRSR" id="PIRSR031051-1"/>
    </source>
</evidence>
<dbReference type="KEGG" id="aten:116288588"/>
<keyword evidence="9" id="KW-1185">Reference proteome</keyword>
<evidence type="ECO:0000313" key="11">
    <source>
        <dbReference type="RefSeq" id="XP_031551252.1"/>
    </source>
</evidence>
<dbReference type="PIRSF" id="PIRSF031051">
    <property type="entry name" value="PyrdxlP_Pase_PHOSPHO2"/>
    <property type="match status" value="1"/>
</dbReference>
<dbReference type="NCBIfam" id="TIGR01489">
    <property type="entry name" value="DKMTPPase-SF"/>
    <property type="match status" value="1"/>
</dbReference>
<evidence type="ECO:0000256" key="5">
    <source>
        <dbReference type="ARBA" id="ARBA00022842"/>
    </source>
</evidence>
<gene>
    <name evidence="10 11 12" type="primary">LOC116288588</name>
</gene>
<dbReference type="PANTHER" id="PTHR20889">
    <property type="entry name" value="PHOSPHATASE, ORPHAN 1, 2"/>
    <property type="match status" value="1"/>
</dbReference>
<dbReference type="PANTHER" id="PTHR20889:SF12">
    <property type="entry name" value="LP01149P"/>
    <property type="match status" value="1"/>
</dbReference>
<feature type="binding site" evidence="7">
    <location>
        <position position="24"/>
    </location>
    <ligand>
        <name>substrate</name>
    </ligand>
</feature>
<evidence type="ECO:0000313" key="10">
    <source>
        <dbReference type="RefSeq" id="XP_031551251.1"/>
    </source>
</evidence>
<evidence type="ECO:0000256" key="8">
    <source>
        <dbReference type="PIRSR" id="PIRSR031051-3"/>
    </source>
</evidence>
<feature type="active site" description="Proton donor" evidence="6">
    <location>
        <position position="15"/>
    </location>
</feature>
<dbReference type="GO" id="GO:0016791">
    <property type="term" value="F:phosphatase activity"/>
    <property type="evidence" value="ECO:0007669"/>
    <property type="project" value="InterPro"/>
</dbReference>
<dbReference type="RefSeq" id="XP_031551252.1">
    <property type="nucleotide sequence ID" value="XM_031695392.1"/>
</dbReference>
<proteinExistence type="inferred from homology"/>
<feature type="binding site" evidence="7">
    <location>
        <position position="101"/>
    </location>
    <ligand>
        <name>substrate</name>
    </ligand>
</feature>
<evidence type="ECO:0000256" key="3">
    <source>
        <dbReference type="ARBA" id="ARBA00022723"/>
    </source>
</evidence>
<reference evidence="10 11" key="1">
    <citation type="submission" date="2025-04" db="UniProtKB">
        <authorList>
            <consortium name="RefSeq"/>
        </authorList>
    </citation>
    <scope>IDENTIFICATION</scope>
    <source>
        <tissue evidence="10 11">Tentacle</tissue>
    </source>
</reference>
<evidence type="ECO:0000256" key="7">
    <source>
        <dbReference type="PIRSR" id="PIRSR031051-2"/>
    </source>
</evidence>
<keyword evidence="3 8" id="KW-0479">Metal-binding</keyword>
<keyword evidence="4" id="KW-0378">Hydrolase</keyword>
<evidence type="ECO:0000313" key="9">
    <source>
        <dbReference type="Proteomes" id="UP000515163"/>
    </source>
</evidence>
<dbReference type="NCBIfam" id="TIGR01488">
    <property type="entry name" value="HAD-SF-IB"/>
    <property type="match status" value="1"/>
</dbReference>
<protein>
    <submittedName>
        <fullName evidence="10 11">Pyridoxal phosphate phosphatase PHOSPHO2-like</fullName>
    </submittedName>
</protein>
<dbReference type="SUPFAM" id="SSF56784">
    <property type="entry name" value="HAD-like"/>
    <property type="match status" value="1"/>
</dbReference>
<dbReference type="GeneID" id="116288588"/>
<dbReference type="GO" id="GO:0046872">
    <property type="term" value="F:metal ion binding"/>
    <property type="evidence" value="ECO:0007669"/>
    <property type="project" value="UniProtKB-KW"/>
</dbReference>
<dbReference type="OrthoDB" id="10267182at2759"/>
<dbReference type="InterPro" id="IPR006384">
    <property type="entry name" value="HAD_hydro_PyrdxlP_Pase-like"/>
</dbReference>
<dbReference type="Pfam" id="PF06888">
    <property type="entry name" value="Put_Phosphatase"/>
    <property type="match status" value="1"/>
</dbReference>
<evidence type="ECO:0000256" key="1">
    <source>
        <dbReference type="ARBA" id="ARBA00001946"/>
    </source>
</evidence>
<dbReference type="Gene3D" id="3.40.50.1000">
    <property type="entry name" value="HAD superfamily/HAD-like"/>
    <property type="match status" value="1"/>
</dbReference>
<dbReference type="AlphaFoldDB" id="A0A6P8H6Z0"/>
<organism evidence="9 10">
    <name type="scientific">Actinia tenebrosa</name>
    <name type="common">Australian red waratah sea anemone</name>
    <dbReference type="NCBI Taxonomy" id="6105"/>
    <lineage>
        <taxon>Eukaryota</taxon>
        <taxon>Metazoa</taxon>
        <taxon>Cnidaria</taxon>
        <taxon>Anthozoa</taxon>
        <taxon>Hexacorallia</taxon>
        <taxon>Actiniaria</taxon>
        <taxon>Actiniidae</taxon>
        <taxon>Actinia</taxon>
    </lineage>
</organism>
<dbReference type="RefSeq" id="XP_031551251.1">
    <property type="nucleotide sequence ID" value="XM_031695391.1"/>
</dbReference>
<keyword evidence="5 8" id="KW-0460">Magnesium</keyword>
<accession>A0A6P8H6Z0</accession>
<evidence type="ECO:0000256" key="4">
    <source>
        <dbReference type="ARBA" id="ARBA00022801"/>
    </source>
</evidence>
<feature type="binding site" evidence="8">
    <location>
        <position position="181"/>
    </location>
    <ligand>
        <name>Mg(2+)</name>
        <dbReference type="ChEBI" id="CHEBI:18420"/>
    </ligand>
</feature>
<feature type="active site" description="Nucleophile" evidence="6">
    <location>
        <position position="13"/>
    </location>
</feature>
<feature type="binding site" evidence="8">
    <location>
        <position position="15"/>
    </location>
    <ligand>
        <name>Mg(2+)</name>
        <dbReference type="ChEBI" id="CHEBI:18420"/>
    </ligand>
</feature>
<evidence type="ECO:0000256" key="2">
    <source>
        <dbReference type="ARBA" id="ARBA00008541"/>
    </source>
</evidence>
<comment type="similarity">
    <text evidence="2">Belongs to the HAD-like hydrolase superfamily. PHOSPHO family.</text>
</comment>
<dbReference type="InterPro" id="IPR016965">
    <property type="entry name" value="Pase_PHOSPHO-typ"/>
</dbReference>
<comment type="cofactor">
    <cofactor evidence="1 8">
        <name>Mg(2+)</name>
        <dbReference type="ChEBI" id="CHEBI:18420"/>
    </cofactor>
</comment>
<dbReference type="Proteomes" id="UP000515163">
    <property type="component" value="Unplaced"/>
</dbReference>
<feature type="binding site" evidence="8">
    <location>
        <position position="13"/>
    </location>
    <ligand>
        <name>Mg(2+)</name>
        <dbReference type="ChEBI" id="CHEBI:18420"/>
    </ligand>
</feature>
<sequence>MEQPRPRILIVFDFDHTLVNGNTDTWITKLHEPTMAAIKINRKRGLCWTNIMDLVFQQLHEQNYSRQDLEKCLETLKFIEGMKETCEHICDSKIPAIIISDSNTYFIDHLLKRDNLSHVFSHVATNPAQWNENGRLQVTRYHSHGCSFCPKNLCKKEVLTNYVTEQMKENNPFDHIIYVGDGKGDFCPALSLESKDYILAREEYQLLDLLKEQSVKSGVEAQIVPWTSGFQVLDLVKKLCNNFKK</sequence>